<accession>A0A5M6IRP4</accession>
<dbReference type="AlphaFoldDB" id="A0A5M6IRP4"/>
<keyword evidence="2" id="KW-0808">Transferase</keyword>
<evidence type="ECO:0000259" key="1">
    <source>
        <dbReference type="Pfam" id="PF00535"/>
    </source>
</evidence>
<dbReference type="PANTHER" id="PTHR43685">
    <property type="entry name" value="GLYCOSYLTRANSFERASE"/>
    <property type="match status" value="1"/>
</dbReference>
<feature type="domain" description="Glycosyltransferase 2-like" evidence="1">
    <location>
        <begin position="26"/>
        <end position="193"/>
    </location>
</feature>
<reference evidence="2 3" key="1">
    <citation type="submission" date="2019-09" db="EMBL/GenBank/DDBJ databases">
        <title>Genome sequence of Rhodovastum atsumiense, a diverse member of the Acetobacteraceae family of non-sulfur purple photosynthetic bacteria.</title>
        <authorList>
            <person name="Meyer T."/>
            <person name="Kyndt J."/>
        </authorList>
    </citation>
    <scope>NUCLEOTIDE SEQUENCE [LARGE SCALE GENOMIC DNA]</scope>
    <source>
        <strain evidence="2 3">DSM 21279</strain>
    </source>
</reference>
<sequence length="339" mass="36342">MQPSVESIAHASSGRQAGPALPTFAVIIPTQNGGAFAALQVAALKSQSAQPCEVLIIDSGSVDDTVSIFRGAGYRVHTIAPAQFDHGGTRNLGAALVDPRADLLVFLTQDAIPANAQALARLLHSFTDADVAMAYGRQLPRPEAGPIERHARLFNYGDTGLSKRLPAARALGIKAVFASNSFAAYRRSIFNQLGGFATPVIMGEDQVFAARALQGGWTVVYAARAEAVHSHGYTPLQEFRRYFDTGVYHAAFPMIAEQFGGVGGEGFAFIRSEVAYLGRTAPHLIPLAALHWVAKYTGYRIGRHAARLPARLRPRLAMHKGYFRRLHAGAAPTSVEVAD</sequence>
<dbReference type="OrthoDB" id="9790710at2"/>
<dbReference type="InterPro" id="IPR001173">
    <property type="entry name" value="Glyco_trans_2-like"/>
</dbReference>
<comment type="caution">
    <text evidence="2">The sequence shown here is derived from an EMBL/GenBank/DDBJ whole genome shotgun (WGS) entry which is preliminary data.</text>
</comment>
<dbReference type="InterPro" id="IPR050834">
    <property type="entry name" value="Glycosyltransf_2"/>
</dbReference>
<proteinExistence type="predicted"/>
<dbReference type="EMBL" id="VWPK01000026">
    <property type="protein sequence ID" value="KAA5610952.1"/>
    <property type="molecule type" value="Genomic_DNA"/>
</dbReference>
<dbReference type="RefSeq" id="WP_150042053.1">
    <property type="nucleotide sequence ID" value="NZ_OW485601.1"/>
</dbReference>
<dbReference type="Gene3D" id="3.90.550.10">
    <property type="entry name" value="Spore Coat Polysaccharide Biosynthesis Protein SpsA, Chain A"/>
    <property type="match status" value="1"/>
</dbReference>
<organism evidence="2 3">
    <name type="scientific">Rhodovastum atsumiense</name>
    <dbReference type="NCBI Taxonomy" id="504468"/>
    <lineage>
        <taxon>Bacteria</taxon>
        <taxon>Pseudomonadati</taxon>
        <taxon>Pseudomonadota</taxon>
        <taxon>Alphaproteobacteria</taxon>
        <taxon>Acetobacterales</taxon>
        <taxon>Acetobacteraceae</taxon>
        <taxon>Rhodovastum</taxon>
    </lineage>
</organism>
<dbReference type="InterPro" id="IPR029044">
    <property type="entry name" value="Nucleotide-diphossugar_trans"/>
</dbReference>
<evidence type="ECO:0000313" key="3">
    <source>
        <dbReference type="Proteomes" id="UP000325255"/>
    </source>
</evidence>
<protein>
    <submittedName>
        <fullName evidence="2">Glycosyltransferase family 2 protein</fullName>
    </submittedName>
</protein>
<dbReference type="GO" id="GO:0044010">
    <property type="term" value="P:single-species biofilm formation"/>
    <property type="evidence" value="ECO:0007669"/>
    <property type="project" value="TreeGrafter"/>
</dbReference>
<dbReference type="PANTHER" id="PTHR43685:SF13">
    <property type="entry name" value="O ANTIGEN BIOSYNTHESIS RHAMNOSYLTRANSFERASE RFBN"/>
    <property type="match status" value="1"/>
</dbReference>
<dbReference type="Pfam" id="PF00535">
    <property type="entry name" value="Glycos_transf_2"/>
    <property type="match status" value="1"/>
</dbReference>
<evidence type="ECO:0000313" key="2">
    <source>
        <dbReference type="EMBL" id="KAA5610952.1"/>
    </source>
</evidence>
<gene>
    <name evidence="2" type="ORF">F1189_17100</name>
</gene>
<dbReference type="GO" id="GO:0016740">
    <property type="term" value="F:transferase activity"/>
    <property type="evidence" value="ECO:0007669"/>
    <property type="project" value="UniProtKB-KW"/>
</dbReference>
<name>A0A5M6IRP4_9PROT</name>
<dbReference type="Proteomes" id="UP000325255">
    <property type="component" value="Unassembled WGS sequence"/>
</dbReference>
<keyword evidence="3" id="KW-1185">Reference proteome</keyword>
<dbReference type="SUPFAM" id="SSF53448">
    <property type="entry name" value="Nucleotide-diphospho-sugar transferases"/>
    <property type="match status" value="1"/>
</dbReference>